<dbReference type="Proteomes" id="UP001430953">
    <property type="component" value="Unassembled WGS sequence"/>
</dbReference>
<dbReference type="EMBL" id="JADYXP020000002">
    <property type="protein sequence ID" value="KAL0130347.1"/>
    <property type="molecule type" value="Genomic_DNA"/>
</dbReference>
<evidence type="ECO:0000313" key="1">
    <source>
        <dbReference type="EMBL" id="KAL0130347.1"/>
    </source>
</evidence>
<proteinExistence type="predicted"/>
<dbReference type="AlphaFoldDB" id="A0AAW2GSZ5"/>
<gene>
    <name evidence="1" type="ORF">PUN28_002172</name>
</gene>
<keyword evidence="2" id="KW-1185">Reference proteome</keyword>
<name>A0AAW2GSZ5_9HYME</name>
<comment type="caution">
    <text evidence="1">The sequence shown here is derived from an EMBL/GenBank/DDBJ whole genome shotgun (WGS) entry which is preliminary data.</text>
</comment>
<protein>
    <submittedName>
        <fullName evidence="1">Uncharacterized protein</fullName>
    </submittedName>
</protein>
<sequence length="235" mass="27283">MCDILEHWPILKHPKGYELIEIDYSFLKVSCVEEVNEERWFSFYTNLLNVCPVKSDDDLAVSYKKLLSLDNITNDSKICVQLFLLSHIIPPKGRVRGKRRQWKPSITECKDSFIIHTVLPADTVVIQERRKKVIKDLGLTLQPFIIVVGPQISDIDSAYVCVDKILYKVPSVLTALNICFKTFHVFNAIYPPESEHLWLLLQRILFMFSTKWDKMAPYVMEIITDMSNTDKENSV</sequence>
<reference evidence="1 2" key="1">
    <citation type="submission" date="2023-03" db="EMBL/GenBank/DDBJ databases">
        <title>High recombination rates correlate with genetic variation in Cardiocondyla obscurior ants.</title>
        <authorList>
            <person name="Errbii M."/>
        </authorList>
    </citation>
    <scope>NUCLEOTIDE SEQUENCE [LARGE SCALE GENOMIC DNA]</scope>
    <source>
        <strain evidence="1">Alpha-2009</strain>
        <tissue evidence="1">Whole body</tissue>
    </source>
</reference>
<evidence type="ECO:0000313" key="2">
    <source>
        <dbReference type="Proteomes" id="UP001430953"/>
    </source>
</evidence>
<accession>A0AAW2GSZ5</accession>
<organism evidence="1 2">
    <name type="scientific">Cardiocondyla obscurior</name>
    <dbReference type="NCBI Taxonomy" id="286306"/>
    <lineage>
        <taxon>Eukaryota</taxon>
        <taxon>Metazoa</taxon>
        <taxon>Ecdysozoa</taxon>
        <taxon>Arthropoda</taxon>
        <taxon>Hexapoda</taxon>
        <taxon>Insecta</taxon>
        <taxon>Pterygota</taxon>
        <taxon>Neoptera</taxon>
        <taxon>Endopterygota</taxon>
        <taxon>Hymenoptera</taxon>
        <taxon>Apocrita</taxon>
        <taxon>Aculeata</taxon>
        <taxon>Formicoidea</taxon>
        <taxon>Formicidae</taxon>
        <taxon>Myrmicinae</taxon>
        <taxon>Cardiocondyla</taxon>
    </lineage>
</organism>